<proteinExistence type="predicted"/>
<dbReference type="EMBL" id="KI393016">
    <property type="protein sequence ID" value="ERN09247.1"/>
    <property type="molecule type" value="Genomic_DNA"/>
</dbReference>
<sequence length="155" mass="16732">MVPPAPKKELLTRDRISLGLSKDGTEIIKQGLCLALQRQILQANIVLLQRMWLDKLSPVGRILAQFKNLGEGMGSEAFPNLVVTLCAVDCLPWVVGAPVHAVGSIPPPSITLCRGTHAIITRDQNLFSPVRRRQVSHAVLMSSSVHASRLGLGAS</sequence>
<keyword evidence="2" id="KW-1185">Reference proteome</keyword>
<protein>
    <submittedName>
        <fullName evidence="1">Uncharacterized protein</fullName>
    </submittedName>
</protein>
<dbReference type="Proteomes" id="UP000017836">
    <property type="component" value="Unassembled WGS sequence"/>
</dbReference>
<organism evidence="1 2">
    <name type="scientific">Amborella trichopoda</name>
    <dbReference type="NCBI Taxonomy" id="13333"/>
    <lineage>
        <taxon>Eukaryota</taxon>
        <taxon>Viridiplantae</taxon>
        <taxon>Streptophyta</taxon>
        <taxon>Embryophyta</taxon>
        <taxon>Tracheophyta</taxon>
        <taxon>Spermatophyta</taxon>
        <taxon>Magnoliopsida</taxon>
        <taxon>Amborellales</taxon>
        <taxon>Amborellaceae</taxon>
        <taxon>Amborella</taxon>
    </lineage>
</organism>
<dbReference type="AlphaFoldDB" id="W1PGX9"/>
<evidence type="ECO:0000313" key="1">
    <source>
        <dbReference type="EMBL" id="ERN09247.1"/>
    </source>
</evidence>
<reference evidence="2" key="1">
    <citation type="journal article" date="2013" name="Science">
        <title>The Amborella genome and the evolution of flowering plants.</title>
        <authorList>
            <consortium name="Amborella Genome Project"/>
        </authorList>
    </citation>
    <scope>NUCLEOTIDE SEQUENCE [LARGE SCALE GENOMIC DNA]</scope>
</reference>
<gene>
    <name evidence="1" type="ORF">AMTR_s00149p00033050</name>
</gene>
<dbReference type="Gramene" id="ERN09247">
    <property type="protein sequence ID" value="ERN09247"/>
    <property type="gene ID" value="AMTR_s00149p00033050"/>
</dbReference>
<dbReference type="HOGENOM" id="CLU_1697899_0_0_1"/>
<name>W1PGX9_AMBTC</name>
<accession>W1PGX9</accession>
<evidence type="ECO:0000313" key="2">
    <source>
        <dbReference type="Proteomes" id="UP000017836"/>
    </source>
</evidence>